<dbReference type="Proteomes" id="UP001380953">
    <property type="component" value="Unassembled WGS sequence"/>
</dbReference>
<evidence type="ECO:0000313" key="2">
    <source>
        <dbReference type="Proteomes" id="UP001380953"/>
    </source>
</evidence>
<sequence>MINLRIQGVDTGWAAFIFEAVVVALWIWLTIKLIDRRVQMK</sequence>
<name>A0ACC6PJ83_9BACL</name>
<dbReference type="EMBL" id="JBBKAR010000056">
    <property type="protein sequence ID" value="MEJ8306962.1"/>
    <property type="molecule type" value="Genomic_DNA"/>
</dbReference>
<evidence type="ECO:0000313" key="1">
    <source>
        <dbReference type="EMBL" id="MEJ8306962.1"/>
    </source>
</evidence>
<proteinExistence type="predicted"/>
<gene>
    <name evidence="1" type="ORF">WKI47_23900</name>
</gene>
<organism evidence="1 2">
    <name type="scientific">Saccharibacillus sacchari</name>
    <dbReference type="NCBI Taxonomy" id="456493"/>
    <lineage>
        <taxon>Bacteria</taxon>
        <taxon>Bacillati</taxon>
        <taxon>Bacillota</taxon>
        <taxon>Bacilli</taxon>
        <taxon>Bacillales</taxon>
        <taxon>Paenibacillaceae</taxon>
        <taxon>Saccharibacillus</taxon>
    </lineage>
</organism>
<reference evidence="1" key="1">
    <citation type="submission" date="2024-03" db="EMBL/GenBank/DDBJ databases">
        <title>Whole genome sequecning of epiphytes from Marcgravia umbellata leaves.</title>
        <authorList>
            <person name="Kumar G."/>
            <person name="Savka M.A."/>
        </authorList>
    </citation>
    <scope>NUCLEOTIDE SEQUENCE</scope>
    <source>
        <strain evidence="1">RIT_BL5</strain>
    </source>
</reference>
<comment type="caution">
    <text evidence="1">The sequence shown here is derived from an EMBL/GenBank/DDBJ whole genome shotgun (WGS) entry which is preliminary data.</text>
</comment>
<protein>
    <submittedName>
        <fullName evidence="1">Uncharacterized protein</fullName>
    </submittedName>
</protein>
<keyword evidence="2" id="KW-1185">Reference proteome</keyword>
<accession>A0ACC6PJ83</accession>